<dbReference type="AlphaFoldDB" id="A0A4R2PUB0"/>
<dbReference type="GO" id="GO:0008476">
    <property type="term" value="F:protein-tyrosine sulfotransferase activity"/>
    <property type="evidence" value="ECO:0007669"/>
    <property type="project" value="InterPro"/>
</dbReference>
<dbReference type="SUPFAM" id="SSF52540">
    <property type="entry name" value="P-loop containing nucleoside triphosphate hydrolases"/>
    <property type="match status" value="1"/>
</dbReference>
<organism evidence="2 3">
    <name type="scientific">Rhodovulum marinum</name>
    <dbReference type="NCBI Taxonomy" id="320662"/>
    <lineage>
        <taxon>Bacteria</taxon>
        <taxon>Pseudomonadati</taxon>
        <taxon>Pseudomonadota</taxon>
        <taxon>Alphaproteobacteria</taxon>
        <taxon>Rhodobacterales</taxon>
        <taxon>Paracoccaceae</taxon>
        <taxon>Rhodovulum</taxon>
    </lineage>
</organism>
<dbReference type="PANTHER" id="PTHR12788:SF10">
    <property type="entry name" value="PROTEIN-TYROSINE SULFOTRANSFERASE"/>
    <property type="match status" value="1"/>
</dbReference>
<proteinExistence type="predicted"/>
<dbReference type="InterPro" id="IPR027417">
    <property type="entry name" value="P-loop_NTPase"/>
</dbReference>
<evidence type="ECO:0000256" key="1">
    <source>
        <dbReference type="ARBA" id="ARBA00022679"/>
    </source>
</evidence>
<sequence>MGSHAVNDVFVLYGALRSGTTLVRLLLDAHPDIGCPGERDFMLDHLEQNGADLVLNAGDLELDRIFRASGLPVPDVREGEAAFRTMLAGDRARSGKKVHVLVLHRELGRLRQLCPEARIIHLLRDPRDVARSSIGMGWAGNTWHGIDHWLGTERDWDRLAIPEERVFTLRYEDLLAAPKDQLSRLCAFLGLSYSPAMLDYAQHSTYEAIDPRLAFQWRSKQSPREIAEVEYKLGHLLEARGYRPSGAVVGPPGVIRRARLALQNKLHTWKVRTERYGYVDPVLVMLAGRLRWKSLGRGAQLRIDRKTQGYLK</sequence>
<dbReference type="InterPro" id="IPR026634">
    <property type="entry name" value="TPST-like"/>
</dbReference>
<protein>
    <submittedName>
        <fullName evidence="2">Sulfotransferase family protein</fullName>
    </submittedName>
</protein>
<evidence type="ECO:0000313" key="3">
    <source>
        <dbReference type="Proteomes" id="UP000294835"/>
    </source>
</evidence>
<dbReference type="EMBL" id="SLXP01000011">
    <property type="protein sequence ID" value="TCP39540.1"/>
    <property type="molecule type" value="Genomic_DNA"/>
</dbReference>
<dbReference type="Pfam" id="PF13469">
    <property type="entry name" value="Sulfotransfer_3"/>
    <property type="match status" value="1"/>
</dbReference>
<dbReference type="Proteomes" id="UP000294835">
    <property type="component" value="Unassembled WGS sequence"/>
</dbReference>
<dbReference type="PANTHER" id="PTHR12788">
    <property type="entry name" value="PROTEIN-TYROSINE SULFOTRANSFERASE 2"/>
    <property type="match status" value="1"/>
</dbReference>
<dbReference type="Gene3D" id="3.40.50.300">
    <property type="entry name" value="P-loop containing nucleotide triphosphate hydrolases"/>
    <property type="match status" value="1"/>
</dbReference>
<evidence type="ECO:0000313" key="2">
    <source>
        <dbReference type="EMBL" id="TCP39540.1"/>
    </source>
</evidence>
<keyword evidence="3" id="KW-1185">Reference proteome</keyword>
<accession>A0A4R2PUB0</accession>
<gene>
    <name evidence="2" type="ORF">EV662_11120</name>
</gene>
<name>A0A4R2PUB0_9RHOB</name>
<keyword evidence="1 2" id="KW-0808">Transferase</keyword>
<reference evidence="2 3" key="1">
    <citation type="submission" date="2019-03" db="EMBL/GenBank/DDBJ databases">
        <title>Genomic Encyclopedia of Type Strains, Phase IV (KMG-IV): sequencing the most valuable type-strain genomes for metagenomic binning, comparative biology and taxonomic classification.</title>
        <authorList>
            <person name="Goeker M."/>
        </authorList>
    </citation>
    <scope>NUCLEOTIDE SEQUENCE [LARGE SCALE GENOMIC DNA]</scope>
    <source>
        <strain evidence="2 3">DSM 18063</strain>
    </source>
</reference>
<comment type="caution">
    <text evidence="2">The sequence shown here is derived from an EMBL/GenBank/DDBJ whole genome shotgun (WGS) entry which is preliminary data.</text>
</comment>